<reference evidence="3" key="1">
    <citation type="submission" date="2025-08" db="UniProtKB">
        <authorList>
            <consortium name="RefSeq"/>
        </authorList>
    </citation>
    <scope>IDENTIFICATION</scope>
    <source>
        <tissue evidence="3">Muscle</tissue>
    </source>
</reference>
<accession>A0A6J3LK96</accession>
<keyword evidence="1" id="KW-0472">Membrane</keyword>
<evidence type="ECO:0000313" key="3">
    <source>
        <dbReference type="RefSeq" id="XP_033364319.1"/>
    </source>
</evidence>
<dbReference type="GeneID" id="117242070"/>
<keyword evidence="1" id="KW-0812">Transmembrane</keyword>
<organism evidence="2 3">
    <name type="scientific">Bombus vosnesenskii</name>
    <dbReference type="NCBI Taxonomy" id="207650"/>
    <lineage>
        <taxon>Eukaryota</taxon>
        <taxon>Metazoa</taxon>
        <taxon>Ecdysozoa</taxon>
        <taxon>Arthropoda</taxon>
        <taxon>Hexapoda</taxon>
        <taxon>Insecta</taxon>
        <taxon>Pterygota</taxon>
        <taxon>Neoptera</taxon>
        <taxon>Endopterygota</taxon>
        <taxon>Hymenoptera</taxon>
        <taxon>Apocrita</taxon>
        <taxon>Aculeata</taxon>
        <taxon>Apoidea</taxon>
        <taxon>Anthophila</taxon>
        <taxon>Apidae</taxon>
        <taxon>Bombus</taxon>
        <taxon>Pyrobombus</taxon>
    </lineage>
</organism>
<dbReference type="AlphaFoldDB" id="A0A6J3LK96"/>
<protein>
    <submittedName>
        <fullName evidence="3">Uncharacterized protein LOC117242070 isoform X1</fullName>
    </submittedName>
</protein>
<feature type="transmembrane region" description="Helical" evidence="1">
    <location>
        <begin position="140"/>
        <end position="162"/>
    </location>
</feature>
<sequence>MYLKVQIIVLVYILWFKECLLHHRQLYAQQFIKNMIKKQFLCVQGKITLKIEEIRSNFFYFSRNLNTDVPINWKIDDKILNPSIVKDQSEGRIYFNSQMHIIFKSLKFQDANIYSCWQRNEIVGVIKLNVTGEMELQTNYSVIMIGGMLIIVVFMIVFWRAFQTRKRFTIH</sequence>
<dbReference type="RefSeq" id="XP_033364319.1">
    <property type="nucleotide sequence ID" value="XM_033508428.1"/>
</dbReference>
<keyword evidence="1" id="KW-1133">Transmembrane helix</keyword>
<gene>
    <name evidence="3" type="primary">LOC117242070</name>
</gene>
<dbReference type="KEGG" id="bvk:117242070"/>
<evidence type="ECO:0000313" key="2">
    <source>
        <dbReference type="Proteomes" id="UP000504631"/>
    </source>
</evidence>
<evidence type="ECO:0000256" key="1">
    <source>
        <dbReference type="SAM" id="Phobius"/>
    </source>
</evidence>
<keyword evidence="2" id="KW-1185">Reference proteome</keyword>
<name>A0A6J3LK96_9HYME</name>
<dbReference type="Proteomes" id="UP000504631">
    <property type="component" value="Unplaced"/>
</dbReference>
<proteinExistence type="predicted"/>